<proteinExistence type="predicted"/>
<dbReference type="AlphaFoldDB" id="A0A101M2E3"/>
<comment type="caution">
    <text evidence="2">The sequence shown here is derived from an EMBL/GenBank/DDBJ whole genome shotgun (WGS) entry which is preliminary data.</text>
</comment>
<evidence type="ECO:0008006" key="3">
    <source>
        <dbReference type="Google" id="ProtNLM"/>
    </source>
</evidence>
<geneLocation type="mitochondrion" evidence="2"/>
<keyword evidence="2" id="KW-0496">Mitochondrion</keyword>
<protein>
    <recommendedName>
        <fullName evidence="3">Secreted protein</fullName>
    </recommendedName>
</protein>
<reference evidence="2" key="1">
    <citation type="journal article" date="2015" name="Genome Biol. Evol.">
        <title>Organellar Genomes of White Spruce (Picea glauca): Assembly and Annotation.</title>
        <authorList>
            <person name="Jackman S.D."/>
            <person name="Warren R.L."/>
            <person name="Gibb E.A."/>
            <person name="Vandervalk B.P."/>
            <person name="Mohamadi H."/>
            <person name="Chu J."/>
            <person name="Raymond A."/>
            <person name="Pleasance S."/>
            <person name="Coope R."/>
            <person name="Wildung M.R."/>
            <person name="Ritland C.E."/>
            <person name="Bousquet J."/>
            <person name="Jones S.J."/>
            <person name="Bohlmann J."/>
            <person name="Birol I."/>
        </authorList>
    </citation>
    <scope>NUCLEOTIDE SEQUENCE [LARGE SCALE GENOMIC DNA]</scope>
    <source>
        <tissue evidence="2">Flushing bud</tissue>
    </source>
</reference>
<name>A0A101M2E3_PICGL</name>
<organism evidence="2">
    <name type="scientific">Picea glauca</name>
    <name type="common">White spruce</name>
    <name type="synonym">Pinus glauca</name>
    <dbReference type="NCBI Taxonomy" id="3330"/>
    <lineage>
        <taxon>Eukaryota</taxon>
        <taxon>Viridiplantae</taxon>
        <taxon>Streptophyta</taxon>
        <taxon>Embryophyta</taxon>
        <taxon>Tracheophyta</taxon>
        <taxon>Spermatophyta</taxon>
        <taxon>Pinopsida</taxon>
        <taxon>Pinidae</taxon>
        <taxon>Conifers I</taxon>
        <taxon>Pinales</taxon>
        <taxon>Pinaceae</taxon>
        <taxon>Picea</taxon>
    </lineage>
</organism>
<evidence type="ECO:0000256" key="1">
    <source>
        <dbReference type="SAM" id="SignalP"/>
    </source>
</evidence>
<accession>A0A101M2E3</accession>
<keyword evidence="1" id="KW-0732">Signal</keyword>
<sequence>MSHMMGVAGVLGAALLCTQTNGSLLWERKFESTLYPAPPRRNNMLNFLIPYLSRMVDRPSTVRHWLRY</sequence>
<feature type="chain" id="PRO_5007100229" description="Secreted protein" evidence="1">
    <location>
        <begin position="23"/>
        <end position="68"/>
    </location>
</feature>
<gene>
    <name evidence="2" type="ORF">ABT39_MTgene2893</name>
</gene>
<dbReference type="EMBL" id="LKAM01000002">
    <property type="protein sequence ID" value="KUM49667.1"/>
    <property type="molecule type" value="Genomic_DNA"/>
</dbReference>
<evidence type="ECO:0000313" key="2">
    <source>
        <dbReference type="EMBL" id="KUM49667.1"/>
    </source>
</evidence>
<feature type="signal peptide" evidence="1">
    <location>
        <begin position="1"/>
        <end position="22"/>
    </location>
</feature>